<proteinExistence type="predicted"/>
<accession>A0A2V3IVB3</accession>
<evidence type="ECO:0000313" key="1">
    <source>
        <dbReference type="EMBL" id="PXF46023.1"/>
    </source>
</evidence>
<evidence type="ECO:0008006" key="3">
    <source>
        <dbReference type="Google" id="ProtNLM"/>
    </source>
</evidence>
<organism evidence="1 2">
    <name type="scientific">Gracilariopsis chorda</name>
    <dbReference type="NCBI Taxonomy" id="448386"/>
    <lineage>
        <taxon>Eukaryota</taxon>
        <taxon>Rhodophyta</taxon>
        <taxon>Florideophyceae</taxon>
        <taxon>Rhodymeniophycidae</taxon>
        <taxon>Gracilariales</taxon>
        <taxon>Gracilariaceae</taxon>
        <taxon>Gracilariopsis</taxon>
    </lineage>
</organism>
<comment type="caution">
    <text evidence="1">The sequence shown here is derived from an EMBL/GenBank/DDBJ whole genome shotgun (WGS) entry which is preliminary data.</text>
</comment>
<reference evidence="1 2" key="1">
    <citation type="journal article" date="2018" name="Mol. Biol. Evol.">
        <title>Analysis of the draft genome of the red seaweed Gracilariopsis chorda provides insights into genome size evolution in Rhodophyta.</title>
        <authorList>
            <person name="Lee J."/>
            <person name="Yang E.C."/>
            <person name="Graf L."/>
            <person name="Yang J.H."/>
            <person name="Qiu H."/>
            <person name="Zel Zion U."/>
            <person name="Chan C.X."/>
            <person name="Stephens T.G."/>
            <person name="Weber A.P.M."/>
            <person name="Boo G.H."/>
            <person name="Boo S.M."/>
            <person name="Kim K.M."/>
            <person name="Shin Y."/>
            <person name="Jung M."/>
            <person name="Lee S.J."/>
            <person name="Yim H.S."/>
            <person name="Lee J.H."/>
            <person name="Bhattacharya D."/>
            <person name="Yoon H.S."/>
        </authorList>
    </citation>
    <scope>NUCLEOTIDE SEQUENCE [LARGE SCALE GENOMIC DNA]</scope>
    <source>
        <strain evidence="1 2">SKKU-2015</strain>
        <tissue evidence="1">Whole body</tissue>
    </source>
</reference>
<dbReference type="EMBL" id="NBIV01000046">
    <property type="protein sequence ID" value="PXF46023.1"/>
    <property type="molecule type" value="Genomic_DNA"/>
</dbReference>
<protein>
    <recommendedName>
        <fullName evidence="3">LTD domain-containing protein</fullName>
    </recommendedName>
</protein>
<keyword evidence="2" id="KW-1185">Reference proteome</keyword>
<name>A0A2V3IVB3_9FLOR</name>
<gene>
    <name evidence="1" type="ORF">BWQ96_04198</name>
</gene>
<dbReference type="AlphaFoldDB" id="A0A2V3IVB3"/>
<sequence length="148" mass="16002">MANEVYDSLPEDMLEVEPPINAVVASEVEGRDAKDSSEAGLVRIISLLPNPVGRDSGNETVTLVATGDKVDITGWSLVDKNGGRFVLNGFVDSSERVITLEAKVRLSNNGSTVKLEDAQKALVHEVSYGKEDVRQGQEIRFSMEAKAL</sequence>
<evidence type="ECO:0000313" key="2">
    <source>
        <dbReference type="Proteomes" id="UP000247409"/>
    </source>
</evidence>
<dbReference type="Proteomes" id="UP000247409">
    <property type="component" value="Unassembled WGS sequence"/>
</dbReference>